<name>A0A4R6TWS5_9BACI</name>
<protein>
    <submittedName>
        <fullName evidence="4">S-layer family protein</fullName>
    </submittedName>
</protein>
<gene>
    <name evidence="4" type="ORF">EV213_11481</name>
</gene>
<dbReference type="Gene3D" id="2.60.120.430">
    <property type="entry name" value="Galactose-binding lectin"/>
    <property type="match status" value="1"/>
</dbReference>
<keyword evidence="1 2" id="KW-0732">Signal</keyword>
<evidence type="ECO:0000259" key="3">
    <source>
        <dbReference type="PROSITE" id="PS51272"/>
    </source>
</evidence>
<dbReference type="PROSITE" id="PS51272">
    <property type="entry name" value="SLH"/>
    <property type="match status" value="3"/>
</dbReference>
<feature type="domain" description="SLH" evidence="3">
    <location>
        <begin position="725"/>
        <end position="779"/>
    </location>
</feature>
<keyword evidence="5" id="KW-1185">Reference proteome</keyword>
<comment type="caution">
    <text evidence="4">The sequence shown here is derived from an EMBL/GenBank/DDBJ whole genome shotgun (WGS) entry which is preliminary data.</text>
</comment>
<feature type="domain" description="SLH" evidence="3">
    <location>
        <begin position="661"/>
        <end position="724"/>
    </location>
</feature>
<accession>A0A4R6TWS5</accession>
<evidence type="ECO:0000256" key="1">
    <source>
        <dbReference type="ARBA" id="ARBA00022729"/>
    </source>
</evidence>
<dbReference type="AlphaFoldDB" id="A0A4R6TWS5"/>
<evidence type="ECO:0000313" key="4">
    <source>
        <dbReference type="EMBL" id="TDQ37202.1"/>
    </source>
</evidence>
<evidence type="ECO:0000313" key="5">
    <source>
        <dbReference type="Proteomes" id="UP000295632"/>
    </source>
</evidence>
<dbReference type="EMBL" id="SNYJ01000014">
    <property type="protein sequence ID" value="TDQ37202.1"/>
    <property type="molecule type" value="Genomic_DNA"/>
</dbReference>
<dbReference type="PANTHER" id="PTHR43308">
    <property type="entry name" value="OUTER MEMBRANE PROTEIN ALPHA-RELATED"/>
    <property type="match status" value="1"/>
</dbReference>
<proteinExistence type="predicted"/>
<dbReference type="Proteomes" id="UP000295632">
    <property type="component" value="Unassembled WGS sequence"/>
</dbReference>
<dbReference type="Pfam" id="PF09992">
    <property type="entry name" value="NAGPA"/>
    <property type="match status" value="1"/>
</dbReference>
<evidence type="ECO:0000256" key="2">
    <source>
        <dbReference type="SAM" id="SignalP"/>
    </source>
</evidence>
<feature type="chain" id="PRO_5020694791" evidence="2">
    <location>
        <begin position="30"/>
        <end position="834"/>
    </location>
</feature>
<dbReference type="PANTHER" id="PTHR43308:SF5">
    <property type="entry name" value="S-LAYER PROTEIN _ PEPTIDOGLYCAN ENDO-BETA-N-ACETYLGLUCOSAMINIDASE"/>
    <property type="match status" value="1"/>
</dbReference>
<feature type="domain" description="SLH" evidence="3">
    <location>
        <begin position="780"/>
        <end position="834"/>
    </location>
</feature>
<organism evidence="4 5">
    <name type="scientific">Aureibacillus halotolerans</name>
    <dbReference type="NCBI Taxonomy" id="1508390"/>
    <lineage>
        <taxon>Bacteria</taxon>
        <taxon>Bacillati</taxon>
        <taxon>Bacillota</taxon>
        <taxon>Bacilli</taxon>
        <taxon>Bacillales</taxon>
        <taxon>Bacillaceae</taxon>
        <taxon>Aureibacillus</taxon>
    </lineage>
</organism>
<dbReference type="InterPro" id="IPR051465">
    <property type="entry name" value="Cell_Envelope_Struct_Comp"/>
</dbReference>
<dbReference type="InterPro" id="IPR018711">
    <property type="entry name" value="NAGPA"/>
</dbReference>
<dbReference type="InterPro" id="IPR001119">
    <property type="entry name" value="SLH_dom"/>
</dbReference>
<dbReference type="Pfam" id="PF00395">
    <property type="entry name" value="SLH"/>
    <property type="match status" value="3"/>
</dbReference>
<sequence length="834" mass="88169">MKRKLLAITTAAVLGVQSVVLLTPQQASANFDQLVREETTKLSPGVTHSEKRYASEAVHVLKVDLNDSFTELDLNVPGHLQTTTNQAKAQHKEGHQVVGAVNAAFFNFSSGLPVNLIAMNNRLVNRGIIGSNANSPTHTRVAFGIGADGKGLVHGVSLGMSLKMDGASLEGTKMNGTRNEGDIVVYTPAVSTTGTNPWGVEVIVDGVGASVGNLPFGETATGTVEKITYNGEGGNATVPRGGFVISMHGKDAKDLLNGLKVGDEVSYTNTINNPWMNADYVMAAGPMLVDNGKVNITMNTSSSFAANRHPRTAVGVDKSGEHIYMVTVDGRQAGYSSGASLVDLAQYLISLGAYDAINLDGGGSTAMAIRPQGAFQPVLINSPSDGYERGVSATLQAISTAPTSTPETLVFEKEAEGGIVEGTSMNVSVTSAMDKYYNPVRLSASDVTYEVVGNIGEMEGSTFHATNEGTGKIIANAGNATGEVEVTVVSDYDELDGTTVPVEISSLDSSSGWSADQAKAKASVATSTAKKKQGSASLQLTYDFTGSEDGTKAAYAVATKPLEIKGQPEKIGMWVHGDGNTNWLRGVIVDRDGESHTIDFTARDKFTWSGWKYVTANVPSSAILPLRFERIYVAQPTESLQAKGTVHFDQLEAIYSDSYTAPISFSDLTSSHWAYSNIQQLAQEKIINGFPDNSFRPEASITRAQAAIMLVREKGITPGGSTDFNDVSSSHYASKEIAAAVDAGLLNGRSETTFAPDAPLTRAELSALLVRAYNVGDDPAGTSFPDVPASHWAKGVISQLASADIVDGYPDGTFRPERATTRAEFSKLMISAIR</sequence>
<reference evidence="4 5" key="1">
    <citation type="submission" date="2019-03" db="EMBL/GenBank/DDBJ databases">
        <title>Genomic Encyclopedia of Type Strains, Phase IV (KMG-IV): sequencing the most valuable type-strain genomes for metagenomic binning, comparative biology and taxonomic classification.</title>
        <authorList>
            <person name="Goeker M."/>
        </authorList>
    </citation>
    <scope>NUCLEOTIDE SEQUENCE [LARGE SCALE GENOMIC DNA]</scope>
    <source>
        <strain evidence="4 5">DSM 28697</strain>
    </source>
</reference>
<dbReference type="RefSeq" id="WP_166639341.1">
    <property type="nucleotide sequence ID" value="NZ_SNYJ01000014.1"/>
</dbReference>
<feature type="signal peptide" evidence="2">
    <location>
        <begin position="1"/>
        <end position="29"/>
    </location>
</feature>